<evidence type="ECO:0000313" key="1">
    <source>
        <dbReference type="EMBL" id="KAK4546325.1"/>
    </source>
</evidence>
<organism evidence="1 2">
    <name type="scientific">Oleoguttula mirabilis</name>
    <dbReference type="NCBI Taxonomy" id="1507867"/>
    <lineage>
        <taxon>Eukaryota</taxon>
        <taxon>Fungi</taxon>
        <taxon>Dikarya</taxon>
        <taxon>Ascomycota</taxon>
        <taxon>Pezizomycotina</taxon>
        <taxon>Dothideomycetes</taxon>
        <taxon>Dothideomycetidae</taxon>
        <taxon>Mycosphaerellales</taxon>
        <taxon>Teratosphaeriaceae</taxon>
        <taxon>Oleoguttula</taxon>
    </lineage>
</organism>
<dbReference type="Proteomes" id="UP001324427">
    <property type="component" value="Unassembled WGS sequence"/>
</dbReference>
<evidence type="ECO:0000313" key="2">
    <source>
        <dbReference type="Proteomes" id="UP001324427"/>
    </source>
</evidence>
<proteinExistence type="predicted"/>
<dbReference type="AlphaFoldDB" id="A0AAV9JMZ6"/>
<name>A0AAV9JMZ6_9PEZI</name>
<dbReference type="EMBL" id="JAVFHQ010000015">
    <property type="protein sequence ID" value="KAK4546325.1"/>
    <property type="molecule type" value="Genomic_DNA"/>
</dbReference>
<keyword evidence="2" id="KW-1185">Reference proteome</keyword>
<comment type="caution">
    <text evidence="1">The sequence shown here is derived from an EMBL/GenBank/DDBJ whole genome shotgun (WGS) entry which is preliminary data.</text>
</comment>
<accession>A0AAV9JMZ6</accession>
<gene>
    <name evidence="1" type="ORF">LTR36_002002</name>
</gene>
<protein>
    <submittedName>
        <fullName evidence="1">Uncharacterized protein</fullName>
    </submittedName>
</protein>
<reference evidence="1 2" key="1">
    <citation type="submission" date="2021-11" db="EMBL/GenBank/DDBJ databases">
        <title>Black yeast isolated from Biological Soil Crust.</title>
        <authorList>
            <person name="Kurbessoian T."/>
        </authorList>
    </citation>
    <scope>NUCLEOTIDE SEQUENCE [LARGE SCALE GENOMIC DNA]</scope>
    <source>
        <strain evidence="1 2">CCFEE 5522</strain>
    </source>
</reference>
<sequence>MDASPLTKLPPELRNNIFELVVVLYRQILIDVESGEQQITSENQAEIQDAFALVANMQADPCGMLADILRNAFWVDAGALDHVALSPRDPTGRRDDEYHEKAKTRATVLSGWLRSLGPGATHIRSVDIYVGRWCTHSSAASTPKLTAWIIDHFKGMFTAANTSTKLIFEISWSNHQSVVRVEISLPLGDSDQHVVDQDLERAQDYLLASADGEKQRELSKELNACKDDVREMFLALRCLQDPSAEAFAS</sequence>